<dbReference type="SUPFAM" id="SSF53850">
    <property type="entry name" value="Periplasmic binding protein-like II"/>
    <property type="match status" value="1"/>
</dbReference>
<reference evidence="5 6" key="1">
    <citation type="submission" date="2020-09" db="EMBL/GenBank/DDBJ databases">
        <title>Paenibacillus sp. strain PR3 16S rRNA gene Genome sequencing and assembly.</title>
        <authorList>
            <person name="Kim J."/>
        </authorList>
    </citation>
    <scope>NUCLEOTIDE SEQUENCE [LARGE SCALE GENOMIC DNA]</scope>
    <source>
        <strain evidence="5 6">PR3</strain>
    </source>
</reference>
<dbReference type="PANTHER" id="PTHR43649:SF31">
    <property type="entry name" value="SN-GLYCEROL-3-PHOSPHATE-BINDING PERIPLASMIC PROTEIN UGPB"/>
    <property type="match status" value="1"/>
</dbReference>
<evidence type="ECO:0000256" key="2">
    <source>
        <dbReference type="ARBA" id="ARBA00008520"/>
    </source>
</evidence>
<keyword evidence="4" id="KW-0732">Signal</keyword>
<evidence type="ECO:0000256" key="3">
    <source>
        <dbReference type="ARBA" id="ARBA00022448"/>
    </source>
</evidence>
<dbReference type="Gene3D" id="3.40.190.10">
    <property type="entry name" value="Periplasmic binding protein-like II"/>
    <property type="match status" value="1"/>
</dbReference>
<sequence>MKQKRVALSLGGQLHGYHGTYRLLVLMLSAMLVLAGLTGCTEDKGETAEKQVLKVMDSSEWSFSMEYGDYINAAFPNLEVQVSSTSDAMDYALPREERLKRMKELIASEQPDLILLGDDSMYKALADEGLLSDLSVYLSEDNNLEQHIHPGIIEQMKQNRDGALYALTPNLRGQLLFYNEDLFNRLGIGLPQDGMTWAEILQLAQRVTQSSSSEGEKAIGFLPAFPGPSGLANLIGMTDQLGTYPYRVSTGVMTVNMPAWQHVYRTAIEAYKSGTFELGMEEGNGEQPIASYGEPGQTDLFTEGRAGMVVGSYRAYQDVPFKLGAVGAPVDEATRTRSFSIYPGFTMSLRAGTPMAQVGWDVIAFIMGDYVAKVRAGFTQDGSSDNAIPSNITYADYAKDPIIKSIYRQMPSNLPSDYGKLSNSASSEMADMINKEVSNTMMDKQTFEQMIEQMQTQGQQLLDRELKKK</sequence>
<comment type="similarity">
    <text evidence="2">Belongs to the bacterial solute-binding protein 1 family.</text>
</comment>
<organism evidence="5 6">
    <name type="scientific">Paenibacillus terricola</name>
    <dbReference type="NCBI Taxonomy" id="2763503"/>
    <lineage>
        <taxon>Bacteria</taxon>
        <taxon>Bacillati</taxon>
        <taxon>Bacillota</taxon>
        <taxon>Bacilli</taxon>
        <taxon>Bacillales</taxon>
        <taxon>Paenibacillaceae</taxon>
        <taxon>Paenibacillus</taxon>
    </lineage>
</organism>
<evidence type="ECO:0000313" key="5">
    <source>
        <dbReference type="EMBL" id="MBD3921610.1"/>
    </source>
</evidence>
<name>A0ABR8N170_9BACL</name>
<protein>
    <submittedName>
        <fullName evidence="5">Carbohydrate ABC transporter substrate-binding protein</fullName>
    </submittedName>
</protein>
<accession>A0ABR8N170</accession>
<keyword evidence="3" id="KW-0813">Transport</keyword>
<dbReference type="EMBL" id="JACXZA010000006">
    <property type="protein sequence ID" value="MBD3921610.1"/>
    <property type="molecule type" value="Genomic_DNA"/>
</dbReference>
<dbReference type="PANTHER" id="PTHR43649">
    <property type="entry name" value="ARABINOSE-BINDING PROTEIN-RELATED"/>
    <property type="match status" value="1"/>
</dbReference>
<dbReference type="Pfam" id="PF01547">
    <property type="entry name" value="SBP_bac_1"/>
    <property type="match status" value="1"/>
</dbReference>
<evidence type="ECO:0000313" key="6">
    <source>
        <dbReference type="Proteomes" id="UP000609346"/>
    </source>
</evidence>
<keyword evidence="6" id="KW-1185">Reference proteome</keyword>
<dbReference type="InterPro" id="IPR006059">
    <property type="entry name" value="SBP"/>
</dbReference>
<dbReference type="RefSeq" id="WP_191205904.1">
    <property type="nucleotide sequence ID" value="NZ_JACXZA010000006.1"/>
</dbReference>
<evidence type="ECO:0000256" key="4">
    <source>
        <dbReference type="ARBA" id="ARBA00022729"/>
    </source>
</evidence>
<comment type="caution">
    <text evidence="5">The sequence shown here is derived from an EMBL/GenBank/DDBJ whole genome shotgun (WGS) entry which is preliminary data.</text>
</comment>
<proteinExistence type="inferred from homology"/>
<comment type="subcellular location">
    <subcellularLocation>
        <location evidence="1">Cell envelope</location>
    </subcellularLocation>
</comment>
<dbReference type="Proteomes" id="UP000609346">
    <property type="component" value="Unassembled WGS sequence"/>
</dbReference>
<gene>
    <name evidence="5" type="ORF">H8B09_22770</name>
</gene>
<evidence type="ECO:0000256" key="1">
    <source>
        <dbReference type="ARBA" id="ARBA00004196"/>
    </source>
</evidence>
<dbReference type="InterPro" id="IPR050490">
    <property type="entry name" value="Bact_solute-bd_prot1"/>
</dbReference>